<gene>
    <name evidence="3" type="ORF">D5S18_20345</name>
</gene>
<reference evidence="3 4" key="1">
    <citation type="submission" date="2018-09" db="EMBL/GenBank/DDBJ databases">
        <title>YIM PH21274 draft genome.</title>
        <authorList>
            <person name="Miao C."/>
        </authorList>
    </citation>
    <scope>NUCLEOTIDE SEQUENCE [LARGE SCALE GENOMIC DNA]</scope>
    <source>
        <strain evidence="3 4">YIM PH 21724</strain>
    </source>
</reference>
<keyword evidence="2" id="KW-0472">Membrane</keyword>
<organism evidence="3 4">
    <name type="scientific">Nocardia panacis</name>
    <dbReference type="NCBI Taxonomy" id="2340916"/>
    <lineage>
        <taxon>Bacteria</taxon>
        <taxon>Bacillati</taxon>
        <taxon>Actinomycetota</taxon>
        <taxon>Actinomycetes</taxon>
        <taxon>Mycobacteriales</taxon>
        <taxon>Nocardiaceae</taxon>
        <taxon>Nocardia</taxon>
    </lineage>
</organism>
<evidence type="ECO:0000256" key="1">
    <source>
        <dbReference type="SAM" id="MobiDB-lite"/>
    </source>
</evidence>
<accession>A0A3A4K7Q4</accession>
<proteinExistence type="predicted"/>
<dbReference type="OrthoDB" id="5195204at2"/>
<dbReference type="InterPro" id="IPR035197">
    <property type="entry name" value="DUF5313"/>
</dbReference>
<protein>
    <recommendedName>
        <fullName evidence="5">DUF5313 domain-containing protein</fullName>
    </recommendedName>
</protein>
<feature type="transmembrane region" description="Helical" evidence="2">
    <location>
        <begin position="66"/>
        <end position="89"/>
    </location>
</feature>
<keyword evidence="2" id="KW-0812">Transmembrane</keyword>
<evidence type="ECO:0000256" key="2">
    <source>
        <dbReference type="SAM" id="Phobius"/>
    </source>
</evidence>
<keyword evidence="4" id="KW-1185">Reference proteome</keyword>
<dbReference type="Pfam" id="PF17240">
    <property type="entry name" value="DUF5313"/>
    <property type="match status" value="1"/>
</dbReference>
<dbReference type="RefSeq" id="WP_120042629.1">
    <property type="nucleotide sequence ID" value="NZ_QZFU01000023.1"/>
</dbReference>
<evidence type="ECO:0008006" key="5">
    <source>
        <dbReference type="Google" id="ProtNLM"/>
    </source>
</evidence>
<feature type="region of interest" description="Disordered" evidence="1">
    <location>
        <begin position="105"/>
        <end position="126"/>
    </location>
</feature>
<dbReference type="Proteomes" id="UP000266677">
    <property type="component" value="Unassembled WGS sequence"/>
</dbReference>
<dbReference type="EMBL" id="QZFU01000023">
    <property type="protein sequence ID" value="RJO73552.1"/>
    <property type="molecule type" value="Genomic_DNA"/>
</dbReference>
<evidence type="ECO:0000313" key="3">
    <source>
        <dbReference type="EMBL" id="RJO73552.1"/>
    </source>
</evidence>
<feature type="transmembrane region" description="Helical" evidence="2">
    <location>
        <begin position="42"/>
        <end position="60"/>
    </location>
</feature>
<name>A0A3A4K7Q4_9NOCA</name>
<comment type="caution">
    <text evidence="3">The sequence shown here is derived from an EMBL/GenBank/DDBJ whole genome shotgun (WGS) entry which is preliminary data.</text>
</comment>
<sequence>MTERTTPTFAQRIRYICGGTLPPQLSDWVINDLTGPGAAGRYLMRILIPIIPPLCLFLLIPGPLWMGLSMMALLYLPLIYFTVALMYVYRRHRLAKHGLDPHLADARERQRGSAERLDYERRHGRA</sequence>
<evidence type="ECO:0000313" key="4">
    <source>
        <dbReference type="Proteomes" id="UP000266677"/>
    </source>
</evidence>
<dbReference type="AlphaFoldDB" id="A0A3A4K7Q4"/>
<keyword evidence="2" id="KW-1133">Transmembrane helix</keyword>